<dbReference type="InterPro" id="IPR050816">
    <property type="entry name" value="Flavin-dep_Halogenase_NPB"/>
</dbReference>
<proteinExistence type="predicted"/>
<evidence type="ECO:0000256" key="1">
    <source>
        <dbReference type="ARBA" id="ARBA00023002"/>
    </source>
</evidence>
<keyword evidence="1" id="KW-0560">Oxidoreductase</keyword>
<dbReference type="PANTHER" id="PTHR43747:SF5">
    <property type="entry name" value="FAD-BINDING DOMAIN-CONTAINING PROTEIN"/>
    <property type="match status" value="1"/>
</dbReference>
<dbReference type="Pfam" id="PF01494">
    <property type="entry name" value="FAD_binding_3"/>
    <property type="match status" value="1"/>
</dbReference>
<protein>
    <submittedName>
        <fullName evidence="3">FAD-dependent monooxygenase</fullName>
    </submittedName>
</protein>
<organism evidence="3 4">
    <name type="scientific">Nannocystis bainbridge</name>
    <dbReference type="NCBI Taxonomy" id="2995303"/>
    <lineage>
        <taxon>Bacteria</taxon>
        <taxon>Pseudomonadati</taxon>
        <taxon>Myxococcota</taxon>
        <taxon>Polyangia</taxon>
        <taxon>Nannocystales</taxon>
        <taxon>Nannocystaceae</taxon>
        <taxon>Nannocystis</taxon>
    </lineage>
</organism>
<comment type="caution">
    <text evidence="3">The sequence shown here is derived from an EMBL/GenBank/DDBJ whole genome shotgun (WGS) entry which is preliminary data.</text>
</comment>
<keyword evidence="3" id="KW-0503">Monooxygenase</keyword>
<dbReference type="GO" id="GO:0004497">
    <property type="term" value="F:monooxygenase activity"/>
    <property type="evidence" value="ECO:0007669"/>
    <property type="project" value="UniProtKB-KW"/>
</dbReference>
<reference evidence="3 4" key="1">
    <citation type="submission" date="2022-11" db="EMBL/GenBank/DDBJ databases">
        <title>Minimal conservation of predation-associated metabolite biosynthetic gene clusters underscores biosynthetic potential of Myxococcota including descriptions for ten novel species: Archangium lansinium sp. nov., Myxococcus landrumus sp. nov., Nannocystis bai.</title>
        <authorList>
            <person name="Ahearne A."/>
            <person name="Stevens C."/>
            <person name="Dowd S."/>
        </authorList>
    </citation>
    <scope>NUCLEOTIDE SEQUENCE [LARGE SCALE GENOMIC DNA]</scope>
    <source>
        <strain evidence="3 4">BB15-2</strain>
    </source>
</reference>
<dbReference type="PANTHER" id="PTHR43747">
    <property type="entry name" value="FAD-BINDING PROTEIN"/>
    <property type="match status" value="1"/>
</dbReference>
<dbReference type="InterPro" id="IPR002938">
    <property type="entry name" value="FAD-bd"/>
</dbReference>
<dbReference type="Gene3D" id="3.50.50.60">
    <property type="entry name" value="FAD/NAD(P)-binding domain"/>
    <property type="match status" value="1"/>
</dbReference>
<accession>A0ABT5E3A4</accession>
<dbReference type="EMBL" id="JAQNDL010000003">
    <property type="protein sequence ID" value="MDC0720344.1"/>
    <property type="molecule type" value="Genomic_DNA"/>
</dbReference>
<evidence type="ECO:0000313" key="4">
    <source>
        <dbReference type="Proteomes" id="UP001221686"/>
    </source>
</evidence>
<name>A0ABT5E3A4_9BACT</name>
<dbReference type="InterPro" id="IPR036188">
    <property type="entry name" value="FAD/NAD-bd_sf"/>
</dbReference>
<dbReference type="PRINTS" id="PR00420">
    <property type="entry name" value="RNGMNOXGNASE"/>
</dbReference>
<dbReference type="Proteomes" id="UP001221686">
    <property type="component" value="Unassembled WGS sequence"/>
</dbReference>
<gene>
    <name evidence="3" type="ORF">POL25_25815</name>
</gene>
<evidence type="ECO:0000259" key="2">
    <source>
        <dbReference type="Pfam" id="PF01494"/>
    </source>
</evidence>
<feature type="domain" description="FAD-binding" evidence="2">
    <location>
        <begin position="19"/>
        <end position="364"/>
    </location>
</feature>
<evidence type="ECO:0000313" key="3">
    <source>
        <dbReference type="EMBL" id="MDC0720344.1"/>
    </source>
</evidence>
<dbReference type="SUPFAM" id="SSF51905">
    <property type="entry name" value="FAD/NAD(P)-binding domain"/>
    <property type="match status" value="1"/>
</dbReference>
<dbReference type="RefSeq" id="WP_272088852.1">
    <property type="nucleotide sequence ID" value="NZ_JAQNDL010000003.1"/>
</dbReference>
<sequence length="611" mass="69277">MDNGEFDPAAGVSVSEGVEADVAIIGAGMLGLFNALQLAKRGLRVVIVDNLTDRKESYKVGESMLLFTNAFLRTIGGVEPFLPQCFPKRGVWMTHGTEGAQGFEGASEWGAQADFHPPHYLYEKLCGDKWSRCMFLDMQMVRPELERFMCEQVRSHPKITLCDTAKVRDVLLDEGSGLHTVLWSSSRDGKPASARVRWVLDCSGRNRFLAKKMKHAVDIDDGFQTTAAWGQFSGVTDALFGERWVFNDEDGEKSSRDYFTVHMWGEGYWIWVIRLGGDRISIGVTWDQRLPPAGSSLREKFWEVIHRHPVLDGLISEDTLLEFRSYRDVQHLTDTFVSEQRYGMVGDAASIIDAYYSQGISLAMVTSWHIANIIERDVHEHRLDRAYIDRVNDATAQDWQIMRNMVREKYSPAIADSRFFALSHLLDFVVLFASGPVRADLVRWLIDTEGDTSRETPELRAIRDRLERCLYFSQTTAWRWLSPERVQAIQRALQSAIAERARFRLDHGIGGPTLKTIVGFTKPLPPLWRLPLLKMGKVVTLSALDVVKSGGASWVQRLPISFEGRLRWVIRLRHQAAVGLFAALYAYDWAETALHKLRAPRPMVRADAVAE</sequence>
<keyword evidence="4" id="KW-1185">Reference proteome</keyword>